<organism evidence="1 2">
    <name type="scientific">Streptosporangium brasiliense</name>
    <dbReference type="NCBI Taxonomy" id="47480"/>
    <lineage>
        <taxon>Bacteria</taxon>
        <taxon>Bacillati</taxon>
        <taxon>Actinomycetota</taxon>
        <taxon>Actinomycetes</taxon>
        <taxon>Streptosporangiales</taxon>
        <taxon>Streptosporangiaceae</taxon>
        <taxon>Streptosporangium</taxon>
    </lineage>
</organism>
<evidence type="ECO:0000313" key="1">
    <source>
        <dbReference type="EMBL" id="MDP9869904.1"/>
    </source>
</evidence>
<proteinExistence type="predicted"/>
<comment type="caution">
    <text evidence="1">The sequence shown here is derived from an EMBL/GenBank/DDBJ whole genome shotgun (WGS) entry which is preliminary data.</text>
</comment>
<keyword evidence="2" id="KW-1185">Reference proteome</keyword>
<evidence type="ECO:0000313" key="2">
    <source>
        <dbReference type="Proteomes" id="UP001230426"/>
    </source>
</evidence>
<gene>
    <name evidence="1" type="ORF">J2S55_009170</name>
</gene>
<sequence>MLAGVVRVRVEQHIDALFGDNAVDWGLIEEH</sequence>
<reference evidence="1 2" key="1">
    <citation type="submission" date="2023-07" db="EMBL/GenBank/DDBJ databases">
        <title>Sequencing the genomes of 1000 actinobacteria strains.</title>
        <authorList>
            <person name="Klenk H.-P."/>
        </authorList>
    </citation>
    <scope>NUCLEOTIDE SEQUENCE [LARGE SCALE GENOMIC DNA]</scope>
    <source>
        <strain evidence="1 2">DSM 44109</strain>
    </source>
</reference>
<dbReference type="EMBL" id="JAUSRB010000002">
    <property type="protein sequence ID" value="MDP9869904.1"/>
    <property type="molecule type" value="Genomic_DNA"/>
</dbReference>
<name>A0ABT9RKS7_9ACTN</name>
<dbReference type="Proteomes" id="UP001230426">
    <property type="component" value="Unassembled WGS sequence"/>
</dbReference>
<protein>
    <submittedName>
        <fullName evidence="1">Uncharacterized protein</fullName>
    </submittedName>
</protein>
<accession>A0ABT9RKS7</accession>